<gene>
    <name evidence="1" type="ORF">L6164_004593</name>
</gene>
<accession>A0ACB9Q753</accession>
<dbReference type="EMBL" id="CM039427">
    <property type="protein sequence ID" value="KAI4355862.1"/>
    <property type="molecule type" value="Genomic_DNA"/>
</dbReference>
<name>A0ACB9Q753_BAUVA</name>
<evidence type="ECO:0000313" key="2">
    <source>
        <dbReference type="Proteomes" id="UP000828941"/>
    </source>
</evidence>
<evidence type="ECO:0000313" key="1">
    <source>
        <dbReference type="EMBL" id="KAI4355862.1"/>
    </source>
</evidence>
<comment type="caution">
    <text evidence="1">The sequence shown here is derived from an EMBL/GenBank/DDBJ whole genome shotgun (WGS) entry which is preliminary data.</text>
</comment>
<dbReference type="Proteomes" id="UP000828941">
    <property type="component" value="Chromosome 2"/>
</dbReference>
<organism evidence="1 2">
    <name type="scientific">Bauhinia variegata</name>
    <name type="common">Purple orchid tree</name>
    <name type="synonym">Phanera variegata</name>
    <dbReference type="NCBI Taxonomy" id="167791"/>
    <lineage>
        <taxon>Eukaryota</taxon>
        <taxon>Viridiplantae</taxon>
        <taxon>Streptophyta</taxon>
        <taxon>Embryophyta</taxon>
        <taxon>Tracheophyta</taxon>
        <taxon>Spermatophyta</taxon>
        <taxon>Magnoliopsida</taxon>
        <taxon>eudicotyledons</taxon>
        <taxon>Gunneridae</taxon>
        <taxon>Pentapetalae</taxon>
        <taxon>rosids</taxon>
        <taxon>fabids</taxon>
        <taxon>Fabales</taxon>
        <taxon>Fabaceae</taxon>
        <taxon>Cercidoideae</taxon>
        <taxon>Cercideae</taxon>
        <taxon>Bauhiniinae</taxon>
        <taxon>Bauhinia</taxon>
    </lineage>
</organism>
<proteinExistence type="predicted"/>
<protein>
    <submittedName>
        <fullName evidence="1">Uncharacterized protein</fullName>
    </submittedName>
</protein>
<keyword evidence="2" id="KW-1185">Reference proteome</keyword>
<reference evidence="1 2" key="1">
    <citation type="journal article" date="2022" name="DNA Res.">
        <title>Chromosomal-level genome assembly of the orchid tree Bauhinia variegata (Leguminosae; Cercidoideae) supports the allotetraploid origin hypothesis of Bauhinia.</title>
        <authorList>
            <person name="Zhong Y."/>
            <person name="Chen Y."/>
            <person name="Zheng D."/>
            <person name="Pang J."/>
            <person name="Liu Y."/>
            <person name="Luo S."/>
            <person name="Meng S."/>
            <person name="Qian L."/>
            <person name="Wei D."/>
            <person name="Dai S."/>
            <person name="Zhou R."/>
        </authorList>
    </citation>
    <scope>NUCLEOTIDE SEQUENCE [LARGE SCALE GENOMIC DNA]</scope>
    <source>
        <strain evidence="1">BV-YZ2020</strain>
    </source>
</reference>
<sequence>MMNGCQKSSISRQSYNSLYVNPLNELRHSRSCSDYGCLASKGDDFEDFRHRDWKVLTDNKENAPPSNYENAVTGDKENAKPVNGSADAPKQFSKSKSLSTDRILKPSSLEYCMQINEPEKAFRLKLLDPTESENSSSLNIWDYSDSEAAPASSWSTLPNKSLICRPLPIDIGKCTCIIVKEATPEGLSGGTMFSLYTYEGQGRQNRKLAVAHHKRRNGRSQFTVAQNVKGLLMANSDDSFLGTVTANIMGSKYNIWNQGYRYDSHSKQPKSLLAVVAYVPTVTTCTGSYRSMRAYIPKHQSMSLSLKNSTQLQHGKGLPMDWEGKLDKVHQLFTRVPLYNKISKQYELDFRDRGRAGLRNQRSIKNFQLTLEENGRQTILQLGRVAKSKFVMDYRYPLTGYQAFCICLASIDPKICCTV</sequence>